<dbReference type="GO" id="GO:0005975">
    <property type="term" value="P:carbohydrate metabolic process"/>
    <property type="evidence" value="ECO:0007669"/>
    <property type="project" value="InterPro"/>
</dbReference>
<proteinExistence type="inferred from homology"/>
<keyword evidence="2" id="KW-0732">Signal</keyword>
<dbReference type="PANTHER" id="PTHR10963">
    <property type="entry name" value="GLYCOSYL HYDROLASE-RELATED"/>
    <property type="match status" value="1"/>
</dbReference>
<accession>A0A6B3SI14</accession>
<evidence type="ECO:0000313" key="5">
    <source>
        <dbReference type="Proteomes" id="UP000482155"/>
    </source>
</evidence>
<dbReference type="GO" id="GO:0004553">
    <property type="term" value="F:hydrolase activity, hydrolyzing O-glycosyl compounds"/>
    <property type="evidence" value="ECO:0007669"/>
    <property type="project" value="InterPro"/>
</dbReference>
<dbReference type="EMBL" id="JAAIVB010000012">
    <property type="protein sequence ID" value="NEX60313.1"/>
    <property type="molecule type" value="Genomic_DNA"/>
</dbReference>
<dbReference type="Pfam" id="PF00722">
    <property type="entry name" value="Glyco_hydro_16"/>
    <property type="match status" value="1"/>
</dbReference>
<evidence type="ECO:0000256" key="2">
    <source>
        <dbReference type="SAM" id="SignalP"/>
    </source>
</evidence>
<comment type="caution">
    <text evidence="4">The sequence shown here is derived from an EMBL/GenBank/DDBJ whole genome shotgun (WGS) entry which is preliminary data.</text>
</comment>
<evidence type="ECO:0000313" key="4">
    <source>
        <dbReference type="EMBL" id="NEX60313.1"/>
    </source>
</evidence>
<feature type="chain" id="PRO_5025425164" evidence="2">
    <location>
        <begin position="30"/>
        <end position="288"/>
    </location>
</feature>
<dbReference type="SUPFAM" id="SSF49899">
    <property type="entry name" value="Concanavalin A-like lectins/glucanases"/>
    <property type="match status" value="1"/>
</dbReference>
<dbReference type="RefSeq" id="WP_163960808.1">
    <property type="nucleotide sequence ID" value="NZ_JAAIVB010000012.1"/>
</dbReference>
<dbReference type="AlphaFoldDB" id="A0A6B3SI14"/>
<gene>
    <name evidence="4" type="ORF">G3574_04405</name>
</gene>
<dbReference type="InterPro" id="IPR000757">
    <property type="entry name" value="Beta-glucanase-like"/>
</dbReference>
<protein>
    <submittedName>
        <fullName evidence="4">Family 16 glycosylhydrolase</fullName>
    </submittedName>
</protein>
<dbReference type="PROSITE" id="PS51762">
    <property type="entry name" value="GH16_2"/>
    <property type="match status" value="1"/>
</dbReference>
<evidence type="ECO:0000256" key="1">
    <source>
        <dbReference type="ARBA" id="ARBA00006865"/>
    </source>
</evidence>
<keyword evidence="5" id="KW-1185">Reference proteome</keyword>
<dbReference type="Gene3D" id="2.60.120.200">
    <property type="match status" value="1"/>
</dbReference>
<comment type="similarity">
    <text evidence="1">Belongs to the glycosyl hydrolase 16 family.</text>
</comment>
<dbReference type="InterPro" id="IPR050546">
    <property type="entry name" value="Glycosyl_Hydrlase_16"/>
</dbReference>
<dbReference type="Proteomes" id="UP000482155">
    <property type="component" value="Unassembled WGS sequence"/>
</dbReference>
<keyword evidence="4" id="KW-0378">Hydrolase</keyword>
<reference evidence="4 5" key="1">
    <citation type="submission" date="2020-02" db="EMBL/GenBank/DDBJ databases">
        <authorList>
            <person name="Kim M.K."/>
        </authorList>
    </citation>
    <scope>NUCLEOTIDE SEQUENCE [LARGE SCALE GENOMIC DNA]</scope>
    <source>
        <strain evidence="4 5">17J57-3</strain>
    </source>
</reference>
<feature type="signal peptide" evidence="2">
    <location>
        <begin position="1"/>
        <end position="29"/>
    </location>
</feature>
<feature type="domain" description="GH16" evidence="3">
    <location>
        <begin position="37"/>
        <end position="288"/>
    </location>
</feature>
<dbReference type="InterPro" id="IPR013320">
    <property type="entry name" value="ConA-like_dom_sf"/>
</dbReference>
<name>A0A6B3SI14_9BURK</name>
<sequence>MMPSLASLLPRLLALSCLLGSLCACESSAGTNGTGSRDKAAVAGPAGQRAEDYILSFVDEFDQGDTIDPAKWTTDIYYKPNHPVRNYKLAGGSLLIWPVADDSGRFFDRTIVSDKRFAQQYGFFEVEARLPAGAGLHPVISLAANDGPEIAMMHAYTGAPEGAWSSKALHAVDFVVTAASKPDSFIGELRARDVMTVPDLSAGFHKYGVRWDENTVRYYFDGVQMGKAINHAAIRAPLYFYIGLWMVNEETSPSAGSGSLSRANPYTPQGADNAFRINYVRAWKFRGN</sequence>
<evidence type="ECO:0000259" key="3">
    <source>
        <dbReference type="PROSITE" id="PS51762"/>
    </source>
</evidence>
<organism evidence="4 5">
    <name type="scientific">Noviherbaspirillum galbum</name>
    <dbReference type="NCBI Taxonomy" id="2709383"/>
    <lineage>
        <taxon>Bacteria</taxon>
        <taxon>Pseudomonadati</taxon>
        <taxon>Pseudomonadota</taxon>
        <taxon>Betaproteobacteria</taxon>
        <taxon>Burkholderiales</taxon>
        <taxon>Oxalobacteraceae</taxon>
        <taxon>Noviherbaspirillum</taxon>
    </lineage>
</organism>
<dbReference type="PANTHER" id="PTHR10963:SF55">
    <property type="entry name" value="GLYCOSIDE HYDROLASE FAMILY 16 PROTEIN"/>
    <property type="match status" value="1"/>
</dbReference>